<keyword evidence="2" id="KW-1185">Reference proteome</keyword>
<gene>
    <name evidence="1" type="ORF">HNQ55_000452</name>
</gene>
<name>A0A7X0NEI9_9GAMM</name>
<sequence length="61" mass="6952">MMSKSTIESNQAIKNVREAIANNRIDNLPINKALVDRVTKACENNEKLDFEKLIDEFVTSK</sequence>
<evidence type="ECO:0000313" key="2">
    <source>
        <dbReference type="Proteomes" id="UP000537141"/>
    </source>
</evidence>
<evidence type="ECO:0000313" key="1">
    <source>
        <dbReference type="EMBL" id="MBB6541977.1"/>
    </source>
</evidence>
<reference evidence="1 2" key="1">
    <citation type="submission" date="2020-08" db="EMBL/GenBank/DDBJ databases">
        <title>Genomic Encyclopedia of Type Strains, Phase IV (KMG-IV): sequencing the most valuable type-strain genomes for metagenomic binning, comparative biology and taxonomic classification.</title>
        <authorList>
            <person name="Goeker M."/>
        </authorList>
    </citation>
    <scope>NUCLEOTIDE SEQUENCE [LARGE SCALE GENOMIC DNA]</scope>
    <source>
        <strain evidence="1 2">DSM 26287</strain>
    </source>
</reference>
<organism evidence="1 2">
    <name type="scientific">Thalassotalea piscium</name>
    <dbReference type="NCBI Taxonomy" id="1230533"/>
    <lineage>
        <taxon>Bacteria</taxon>
        <taxon>Pseudomonadati</taxon>
        <taxon>Pseudomonadota</taxon>
        <taxon>Gammaproteobacteria</taxon>
        <taxon>Alteromonadales</taxon>
        <taxon>Colwelliaceae</taxon>
        <taxon>Thalassotalea</taxon>
    </lineage>
</organism>
<proteinExistence type="predicted"/>
<protein>
    <submittedName>
        <fullName evidence="1">Uncharacterized protein</fullName>
    </submittedName>
</protein>
<dbReference type="AlphaFoldDB" id="A0A7X0NEI9"/>
<accession>A0A7X0NEI9</accession>
<comment type="caution">
    <text evidence="1">The sequence shown here is derived from an EMBL/GenBank/DDBJ whole genome shotgun (WGS) entry which is preliminary data.</text>
</comment>
<dbReference type="Proteomes" id="UP000537141">
    <property type="component" value="Unassembled WGS sequence"/>
</dbReference>
<dbReference type="EMBL" id="JACHHU010000002">
    <property type="protein sequence ID" value="MBB6541977.1"/>
    <property type="molecule type" value="Genomic_DNA"/>
</dbReference>
<dbReference type="RefSeq" id="WP_143327783.1">
    <property type="nucleotide sequence ID" value="NZ_AP027362.1"/>
</dbReference>